<evidence type="ECO:0000313" key="1">
    <source>
        <dbReference type="EMBL" id="KAF6841985.1"/>
    </source>
</evidence>
<organism evidence="1 2">
    <name type="scientific">Colletotrichum plurivorum</name>
    <dbReference type="NCBI Taxonomy" id="2175906"/>
    <lineage>
        <taxon>Eukaryota</taxon>
        <taxon>Fungi</taxon>
        <taxon>Dikarya</taxon>
        <taxon>Ascomycota</taxon>
        <taxon>Pezizomycotina</taxon>
        <taxon>Sordariomycetes</taxon>
        <taxon>Hypocreomycetidae</taxon>
        <taxon>Glomerellales</taxon>
        <taxon>Glomerellaceae</taxon>
        <taxon>Colletotrichum</taxon>
        <taxon>Colletotrichum orchidearum species complex</taxon>
    </lineage>
</organism>
<sequence>MKVGPANMGVPTLRRAPAGCRFTAARLDAEADADAAAFCRVGGFVIDAASESSSSIRIVYTSVGTDAITPTPRSGDDGRAVPARTNWTVDRENEGIPSMLVEPVCYAVDGSD</sequence>
<evidence type="ECO:0000313" key="2">
    <source>
        <dbReference type="Proteomes" id="UP000654918"/>
    </source>
</evidence>
<dbReference type="Proteomes" id="UP000654918">
    <property type="component" value="Unassembled WGS sequence"/>
</dbReference>
<dbReference type="AlphaFoldDB" id="A0A8H6NT37"/>
<name>A0A8H6NT37_9PEZI</name>
<dbReference type="EMBL" id="WIGO01000001">
    <property type="protein sequence ID" value="KAF6841985.1"/>
    <property type="molecule type" value="Genomic_DNA"/>
</dbReference>
<protein>
    <submittedName>
        <fullName evidence="1">Uncharacterized protein</fullName>
    </submittedName>
</protein>
<reference evidence="1" key="1">
    <citation type="journal article" date="2020" name="Phytopathology">
        <title>Genome Sequence Resources of Colletotrichum truncatum, C. plurivorum, C. musicola, and C. sojae: Four Species Pathogenic to Soybean (Glycine max).</title>
        <authorList>
            <person name="Rogerio F."/>
            <person name="Boufleur T.R."/>
            <person name="Ciampi-Guillardi M."/>
            <person name="Sukno S.A."/>
            <person name="Thon M.R."/>
            <person name="Massola Junior N.S."/>
            <person name="Baroncelli R."/>
        </authorList>
    </citation>
    <scope>NUCLEOTIDE SEQUENCE</scope>
    <source>
        <strain evidence="1">LFN00145</strain>
    </source>
</reference>
<gene>
    <name evidence="1" type="ORF">CPLU01_00078</name>
</gene>
<comment type="caution">
    <text evidence="1">The sequence shown here is derived from an EMBL/GenBank/DDBJ whole genome shotgun (WGS) entry which is preliminary data.</text>
</comment>
<accession>A0A8H6NT37</accession>
<proteinExistence type="predicted"/>
<keyword evidence="2" id="KW-1185">Reference proteome</keyword>